<feature type="domain" description="DUF306" evidence="1">
    <location>
        <begin position="157"/>
        <end position="262"/>
    </location>
</feature>
<dbReference type="AlphaFoldDB" id="A0A1H9IC13"/>
<dbReference type="Gene3D" id="2.40.128.270">
    <property type="match status" value="2"/>
</dbReference>
<accession>A0A1H9IC13</accession>
<dbReference type="EMBL" id="FOFV01000004">
    <property type="protein sequence ID" value="SEQ71935.1"/>
    <property type="molecule type" value="Genomic_DNA"/>
</dbReference>
<organism evidence="2 3">
    <name type="scientific">Lentzea albida</name>
    <dbReference type="NCBI Taxonomy" id="65499"/>
    <lineage>
        <taxon>Bacteria</taxon>
        <taxon>Bacillati</taxon>
        <taxon>Actinomycetota</taxon>
        <taxon>Actinomycetes</taxon>
        <taxon>Pseudonocardiales</taxon>
        <taxon>Pseudonocardiaceae</taxon>
        <taxon>Lentzea</taxon>
    </lineage>
</organism>
<dbReference type="PANTHER" id="PTHR35535">
    <property type="entry name" value="HEAT SHOCK PROTEIN HSLJ"/>
    <property type="match status" value="1"/>
</dbReference>
<dbReference type="InterPro" id="IPR038670">
    <property type="entry name" value="HslJ-like_sf"/>
</dbReference>
<dbReference type="STRING" id="65499.SAMN04488000_104118"/>
<protein>
    <submittedName>
        <fullName evidence="2">META domain-containing protein</fullName>
    </submittedName>
</protein>
<dbReference type="PANTHER" id="PTHR35535:SF2">
    <property type="entry name" value="DUF306 DOMAIN-CONTAINING PROTEIN"/>
    <property type="match status" value="1"/>
</dbReference>
<feature type="domain" description="DUF306" evidence="1">
    <location>
        <begin position="43"/>
        <end position="143"/>
    </location>
</feature>
<proteinExistence type="predicted"/>
<dbReference type="InterPro" id="IPR005184">
    <property type="entry name" value="DUF306_Meta_HslJ"/>
</dbReference>
<dbReference type="Proteomes" id="UP000199503">
    <property type="component" value="Unassembled WGS sequence"/>
</dbReference>
<name>A0A1H9IC13_9PSEU</name>
<evidence type="ECO:0000313" key="2">
    <source>
        <dbReference type="EMBL" id="SEQ71935.1"/>
    </source>
</evidence>
<sequence length="267" mass="27886">MSTPGGNRRRAAFRPSRMSTRIAFVALLLVATGCGSPSTGTDLKGKVYVSESVTENGKPRALVEGTNVELRFTDDGRLVAHAGCNQMQGPVSLDGGKLSVAELGVTAMGCPKPELHEQDTWLAKLIDAKPSWKLDGANLVVTGPGEEIVLAPEQPASLEGTWTVDGLVTKDAASSVPAGVMATVSFRNGNLSIDTGCNFRGGDRPYELSGQVIKAELGPVTDMACGDTNEVETALMQAFTSGGPTYEIDRSTLTLTGQDGSGVTLKK</sequence>
<dbReference type="InterPro" id="IPR053147">
    <property type="entry name" value="Hsp_HslJ-like"/>
</dbReference>
<keyword evidence="3" id="KW-1185">Reference proteome</keyword>
<gene>
    <name evidence="2" type="ORF">SAMN04488000_104118</name>
</gene>
<dbReference type="OrthoDB" id="507754at2"/>
<reference evidence="3" key="1">
    <citation type="submission" date="2016-10" db="EMBL/GenBank/DDBJ databases">
        <authorList>
            <person name="Varghese N."/>
            <person name="Submissions S."/>
        </authorList>
    </citation>
    <scope>NUCLEOTIDE SEQUENCE [LARGE SCALE GENOMIC DNA]</scope>
    <source>
        <strain evidence="3">DSM 44437</strain>
    </source>
</reference>
<dbReference type="Pfam" id="PF03724">
    <property type="entry name" value="META"/>
    <property type="match status" value="2"/>
</dbReference>
<evidence type="ECO:0000259" key="1">
    <source>
        <dbReference type="Pfam" id="PF03724"/>
    </source>
</evidence>
<evidence type="ECO:0000313" key="3">
    <source>
        <dbReference type="Proteomes" id="UP000199503"/>
    </source>
</evidence>